<name>A0A927HNH4_KLEPN</name>
<dbReference type="EMBL" id="JACXTE010000001">
    <property type="protein sequence ID" value="MBD3707998.1"/>
    <property type="molecule type" value="Genomic_DNA"/>
</dbReference>
<feature type="signal peptide" evidence="1">
    <location>
        <begin position="1"/>
        <end position="23"/>
    </location>
</feature>
<accession>A0A927HNH4</accession>
<dbReference type="PROSITE" id="PS51257">
    <property type="entry name" value="PROKAR_LIPOPROTEIN"/>
    <property type="match status" value="1"/>
</dbReference>
<gene>
    <name evidence="2" type="ORF">IE987_08630</name>
</gene>
<dbReference type="Proteomes" id="UP000657739">
    <property type="component" value="Unassembled WGS sequence"/>
</dbReference>
<comment type="caution">
    <text evidence="2">The sequence shown here is derived from an EMBL/GenBank/DDBJ whole genome shotgun (WGS) entry which is preliminary data.</text>
</comment>
<sequence>MKKIIASGVPLLLAGGYCASLSAACQMVSGKTIEYSVNVSRCQYQP</sequence>
<keyword evidence="1" id="KW-0732">Signal</keyword>
<proteinExistence type="predicted"/>
<evidence type="ECO:0000313" key="2">
    <source>
        <dbReference type="EMBL" id="MBD3707998.1"/>
    </source>
</evidence>
<protein>
    <submittedName>
        <fullName evidence="2">Uncharacterized protein</fullName>
    </submittedName>
</protein>
<evidence type="ECO:0000313" key="3">
    <source>
        <dbReference type="Proteomes" id="UP000657739"/>
    </source>
</evidence>
<evidence type="ECO:0000256" key="1">
    <source>
        <dbReference type="SAM" id="SignalP"/>
    </source>
</evidence>
<feature type="chain" id="PRO_5037364831" evidence="1">
    <location>
        <begin position="24"/>
        <end position="46"/>
    </location>
</feature>
<organism evidence="2 3">
    <name type="scientific">Klebsiella pneumoniae</name>
    <dbReference type="NCBI Taxonomy" id="573"/>
    <lineage>
        <taxon>Bacteria</taxon>
        <taxon>Pseudomonadati</taxon>
        <taxon>Pseudomonadota</taxon>
        <taxon>Gammaproteobacteria</taxon>
        <taxon>Enterobacterales</taxon>
        <taxon>Enterobacteriaceae</taxon>
        <taxon>Klebsiella/Raoultella group</taxon>
        <taxon>Klebsiella</taxon>
        <taxon>Klebsiella pneumoniae complex</taxon>
    </lineage>
</organism>
<reference evidence="2" key="1">
    <citation type="submission" date="2020-07" db="EMBL/GenBank/DDBJ databases">
        <title>Clinical and genomic characterization of carbapenemase-producing Enterobacterales causing secondary infections during the COVID-19 crisis at a New York City hospital.</title>
        <authorList>
            <person name="Gomez-Simmonds A."/>
            <person name="Annavajhala M.K."/>
            <person name="Uhlemann A.-C."/>
        </authorList>
    </citation>
    <scope>NUCLEOTIDE SEQUENCE</scope>
    <source>
        <strain evidence="2">NK1593</strain>
    </source>
</reference>
<dbReference type="AlphaFoldDB" id="A0A927HNH4"/>